<dbReference type="Gene3D" id="3.60.21.10">
    <property type="match status" value="1"/>
</dbReference>
<dbReference type="STRING" id="1302272.FC96_GL001393"/>
<name>A0A0R1HJZ9_9LACO</name>
<dbReference type="InterPro" id="IPR029052">
    <property type="entry name" value="Metallo-depent_PP-like"/>
</dbReference>
<protein>
    <recommendedName>
        <fullName evidence="1">Calcineurin-like phosphoesterase domain-containing protein</fullName>
    </recommendedName>
</protein>
<sequence>MVRLAISSDNHIDINLLDPEVVISEQVAFLQHQNVNIYLIAGDLFNDFRKSQQFAQTLAAKMPEVTVKFIAGNHDMVKGISYAELETRMSPEYFHNQYLDVAGTDWRVIGNNGWYDYSFATRVNRTPAQFLAWKRAFSVDGLIKQPIPDIERMSRVLAQTKAQFTQARAAGKKILFMTHFVPSNHYVHFNDDDRFWNVYVGLLGSQRLGDQIQDFGVERVVFGHLHIKPAPTMINGTLYYNQSVGYGTHRHHEWRHATFIEEWQSRLAILDL</sequence>
<proteinExistence type="predicted"/>
<dbReference type="InterPro" id="IPR022302">
    <property type="entry name" value="Phosphoesterase_putative"/>
</dbReference>
<evidence type="ECO:0000313" key="3">
    <source>
        <dbReference type="Proteomes" id="UP000050911"/>
    </source>
</evidence>
<dbReference type="OrthoDB" id="113290at2"/>
<gene>
    <name evidence="2" type="ORF">FC96_GL001393</name>
</gene>
<dbReference type="NCBIfam" id="TIGR03729">
    <property type="entry name" value="acc_ester"/>
    <property type="match status" value="1"/>
</dbReference>
<dbReference type="AlphaFoldDB" id="A0A0R1HJZ9"/>
<evidence type="ECO:0000313" key="2">
    <source>
        <dbReference type="EMBL" id="KRK46736.1"/>
    </source>
</evidence>
<comment type="caution">
    <text evidence="2">The sequence shown here is derived from an EMBL/GenBank/DDBJ whole genome shotgun (WGS) entry which is preliminary data.</text>
</comment>
<dbReference type="InterPro" id="IPR004843">
    <property type="entry name" value="Calcineurin-like_PHP"/>
</dbReference>
<feature type="domain" description="Calcineurin-like phosphoesterase" evidence="1">
    <location>
        <begin position="3"/>
        <end position="227"/>
    </location>
</feature>
<dbReference type="Pfam" id="PF00149">
    <property type="entry name" value="Metallophos"/>
    <property type="match status" value="1"/>
</dbReference>
<dbReference type="SUPFAM" id="SSF56300">
    <property type="entry name" value="Metallo-dependent phosphatases"/>
    <property type="match status" value="1"/>
</dbReference>
<dbReference type="PATRIC" id="fig|1302272.5.peg.1403"/>
<dbReference type="EMBL" id="AZCX01000021">
    <property type="protein sequence ID" value="KRK46736.1"/>
    <property type="molecule type" value="Genomic_DNA"/>
</dbReference>
<evidence type="ECO:0000259" key="1">
    <source>
        <dbReference type="Pfam" id="PF00149"/>
    </source>
</evidence>
<dbReference type="GO" id="GO:0016787">
    <property type="term" value="F:hydrolase activity"/>
    <property type="evidence" value="ECO:0007669"/>
    <property type="project" value="InterPro"/>
</dbReference>
<accession>A0A0R1HJZ9</accession>
<keyword evidence="3" id="KW-1185">Reference proteome</keyword>
<dbReference type="RefSeq" id="WP_056943232.1">
    <property type="nucleotide sequence ID" value="NZ_AZCX01000021.1"/>
</dbReference>
<dbReference type="Proteomes" id="UP000050911">
    <property type="component" value="Unassembled WGS sequence"/>
</dbReference>
<organism evidence="2 3">
    <name type="scientific">Secundilactobacillus kimchicus JCM 15530</name>
    <dbReference type="NCBI Taxonomy" id="1302272"/>
    <lineage>
        <taxon>Bacteria</taxon>
        <taxon>Bacillati</taxon>
        <taxon>Bacillota</taxon>
        <taxon>Bacilli</taxon>
        <taxon>Lactobacillales</taxon>
        <taxon>Lactobacillaceae</taxon>
        <taxon>Secundilactobacillus</taxon>
    </lineage>
</organism>
<reference evidence="2 3" key="1">
    <citation type="journal article" date="2015" name="Genome Announc.">
        <title>Expanding the biotechnology potential of lactobacilli through comparative genomics of 213 strains and associated genera.</title>
        <authorList>
            <person name="Sun Z."/>
            <person name="Harris H.M."/>
            <person name="McCann A."/>
            <person name="Guo C."/>
            <person name="Argimon S."/>
            <person name="Zhang W."/>
            <person name="Yang X."/>
            <person name="Jeffery I.B."/>
            <person name="Cooney J.C."/>
            <person name="Kagawa T.F."/>
            <person name="Liu W."/>
            <person name="Song Y."/>
            <person name="Salvetti E."/>
            <person name="Wrobel A."/>
            <person name="Rasinkangas P."/>
            <person name="Parkhill J."/>
            <person name="Rea M.C."/>
            <person name="O'Sullivan O."/>
            <person name="Ritari J."/>
            <person name="Douillard F.P."/>
            <person name="Paul Ross R."/>
            <person name="Yang R."/>
            <person name="Briner A.E."/>
            <person name="Felis G.E."/>
            <person name="de Vos W.M."/>
            <person name="Barrangou R."/>
            <person name="Klaenhammer T.R."/>
            <person name="Caufield P.W."/>
            <person name="Cui Y."/>
            <person name="Zhang H."/>
            <person name="O'Toole P.W."/>
        </authorList>
    </citation>
    <scope>NUCLEOTIDE SEQUENCE [LARGE SCALE GENOMIC DNA]</scope>
    <source>
        <strain evidence="2 3">JCM 15530</strain>
    </source>
</reference>